<comment type="caution">
    <text evidence="3">The sequence shown here is derived from an EMBL/GenBank/DDBJ whole genome shotgun (WGS) entry which is preliminary data.</text>
</comment>
<evidence type="ECO:0000313" key="3">
    <source>
        <dbReference type="EMBL" id="TCJ89348.1"/>
    </source>
</evidence>
<feature type="domain" description="DUF4340" evidence="2">
    <location>
        <begin position="70"/>
        <end position="154"/>
    </location>
</feature>
<protein>
    <submittedName>
        <fullName evidence="3">Uncharacterized protein DUF4340</fullName>
    </submittedName>
</protein>
<evidence type="ECO:0000259" key="2">
    <source>
        <dbReference type="Pfam" id="PF14238"/>
    </source>
</evidence>
<keyword evidence="1" id="KW-1133">Transmembrane helix</keyword>
<feature type="transmembrane region" description="Helical" evidence="1">
    <location>
        <begin position="12"/>
        <end position="28"/>
    </location>
</feature>
<reference evidence="3 4" key="1">
    <citation type="submission" date="2019-03" db="EMBL/GenBank/DDBJ databases">
        <title>Genomic Encyclopedia of Type Strains, Phase IV (KMG-IV): sequencing the most valuable type-strain genomes for metagenomic binning, comparative biology and taxonomic classification.</title>
        <authorList>
            <person name="Goeker M."/>
        </authorList>
    </citation>
    <scope>NUCLEOTIDE SEQUENCE [LARGE SCALE GENOMIC DNA]</scope>
    <source>
        <strain evidence="3 4">DSM 24830</strain>
    </source>
</reference>
<dbReference type="EMBL" id="SMFQ01000002">
    <property type="protein sequence ID" value="TCJ89348.1"/>
    <property type="molecule type" value="Genomic_DNA"/>
</dbReference>
<dbReference type="Pfam" id="PF14238">
    <property type="entry name" value="DUF4340"/>
    <property type="match status" value="1"/>
</dbReference>
<organism evidence="3 4">
    <name type="scientific">Cocleimonas flava</name>
    <dbReference type="NCBI Taxonomy" id="634765"/>
    <lineage>
        <taxon>Bacteria</taxon>
        <taxon>Pseudomonadati</taxon>
        <taxon>Pseudomonadota</taxon>
        <taxon>Gammaproteobacteria</taxon>
        <taxon>Thiotrichales</taxon>
        <taxon>Thiotrichaceae</taxon>
        <taxon>Cocleimonas</taxon>
    </lineage>
</organism>
<gene>
    <name evidence="3" type="ORF">EV695_1211</name>
</gene>
<keyword evidence="1" id="KW-0812">Transmembrane</keyword>
<name>A0A4R1FBJ8_9GAMM</name>
<keyword evidence="4" id="KW-1185">Reference proteome</keyword>
<dbReference type="RefSeq" id="WP_131904981.1">
    <property type="nucleotide sequence ID" value="NZ_BAAAFU010000008.1"/>
</dbReference>
<dbReference type="InterPro" id="IPR025641">
    <property type="entry name" value="DUF4340"/>
</dbReference>
<accession>A0A4R1FBJ8</accession>
<proteinExistence type="predicted"/>
<evidence type="ECO:0000256" key="1">
    <source>
        <dbReference type="SAM" id="Phobius"/>
    </source>
</evidence>
<keyword evidence="1" id="KW-0472">Membrane</keyword>
<sequence length="170" mass="19187">MLSPNSKRLVQNFILLIVVAALAAFIILREDEKELYTTLYDTSIGDEATDIVIHVEGQEDVVLKNTEGKWKVTKPEQFDADEEKVRHLFTLLSENADTHYDIADKNLADFGLDKDYLSVSFNGVKLVFGDYNEVAQKRYVLKGDKMYLISETVSGLLESGASSFKPLEMK</sequence>
<dbReference type="OrthoDB" id="5759990at2"/>
<dbReference type="AlphaFoldDB" id="A0A4R1FBJ8"/>
<dbReference type="Proteomes" id="UP000294887">
    <property type="component" value="Unassembled WGS sequence"/>
</dbReference>
<evidence type="ECO:0000313" key="4">
    <source>
        <dbReference type="Proteomes" id="UP000294887"/>
    </source>
</evidence>